<evidence type="ECO:0000256" key="11">
    <source>
        <dbReference type="SAM" id="MobiDB-lite"/>
    </source>
</evidence>
<evidence type="ECO:0000256" key="8">
    <source>
        <dbReference type="ARBA" id="ARBA00023125"/>
    </source>
</evidence>
<evidence type="ECO:0000256" key="9">
    <source>
        <dbReference type="ARBA" id="ARBA00023235"/>
    </source>
</evidence>
<dbReference type="InterPro" id="IPR013049">
    <property type="entry name" value="Spo11/TopoVI_A_N"/>
</dbReference>
<feature type="domain" description="Topoisomerase 6 subunit A/Spo11 TOPRIM" evidence="13">
    <location>
        <begin position="258"/>
        <end position="395"/>
    </location>
</feature>
<dbReference type="Gene3D" id="3.40.1360.10">
    <property type="match status" value="1"/>
</dbReference>
<dbReference type="Pfam" id="PF21180">
    <property type="entry name" value="TOP6A-Spo11_Toprim"/>
    <property type="match status" value="1"/>
</dbReference>
<evidence type="ECO:0000313" key="15">
    <source>
        <dbReference type="Proteomes" id="UP001610563"/>
    </source>
</evidence>
<name>A0ABR4G631_9EURO</name>
<dbReference type="InterPro" id="IPR002815">
    <property type="entry name" value="Spo11/TopoVI_A"/>
</dbReference>
<evidence type="ECO:0000259" key="13">
    <source>
        <dbReference type="Pfam" id="PF21180"/>
    </source>
</evidence>
<accession>A0ABR4G631</accession>
<reference evidence="14 15" key="1">
    <citation type="submission" date="2024-07" db="EMBL/GenBank/DDBJ databases">
        <title>Section-level genome sequencing and comparative genomics of Aspergillus sections Usti and Cavernicolus.</title>
        <authorList>
            <consortium name="Lawrence Berkeley National Laboratory"/>
            <person name="Nybo J.L."/>
            <person name="Vesth T.C."/>
            <person name="Theobald S."/>
            <person name="Frisvad J.C."/>
            <person name="Larsen T.O."/>
            <person name="Kjaerboelling I."/>
            <person name="Rothschild-Mancinelli K."/>
            <person name="Lyhne E.K."/>
            <person name="Kogle M.E."/>
            <person name="Barry K."/>
            <person name="Clum A."/>
            <person name="Na H."/>
            <person name="Ledsgaard L."/>
            <person name="Lin J."/>
            <person name="Lipzen A."/>
            <person name="Kuo A."/>
            <person name="Riley R."/>
            <person name="Mondo S."/>
            <person name="Labutti K."/>
            <person name="Haridas S."/>
            <person name="Pangalinan J."/>
            <person name="Salamov A.A."/>
            <person name="Simmons B.A."/>
            <person name="Magnuson J.K."/>
            <person name="Chen J."/>
            <person name="Drula E."/>
            <person name="Henrissat B."/>
            <person name="Wiebenga A."/>
            <person name="Lubbers R.J."/>
            <person name="Gomes A.C."/>
            <person name="Makela M.R."/>
            <person name="Stajich J."/>
            <person name="Grigoriev I.V."/>
            <person name="Mortensen U.H."/>
            <person name="De Vries R.P."/>
            <person name="Baker S.E."/>
            <person name="Andersen M.R."/>
        </authorList>
    </citation>
    <scope>NUCLEOTIDE SEQUENCE [LARGE SCALE GENOMIC DNA]</scope>
    <source>
        <strain evidence="14 15">CBS 209.92</strain>
    </source>
</reference>
<evidence type="ECO:0000256" key="6">
    <source>
        <dbReference type="ARBA" id="ARBA00022842"/>
    </source>
</evidence>
<dbReference type="Pfam" id="PF04406">
    <property type="entry name" value="TP6A_N"/>
    <property type="match status" value="1"/>
</dbReference>
<dbReference type="PRINTS" id="PR01550">
    <property type="entry name" value="TOP6AFAMILY"/>
</dbReference>
<keyword evidence="7 10" id="KW-0799">Topoisomerase</keyword>
<evidence type="ECO:0000256" key="1">
    <source>
        <dbReference type="ARBA" id="ARBA00000185"/>
    </source>
</evidence>
<evidence type="ECO:0000256" key="10">
    <source>
        <dbReference type="PROSITE-ProRule" id="PRU01385"/>
    </source>
</evidence>
<organism evidence="14 15">
    <name type="scientific">Aspergillus keveii</name>
    <dbReference type="NCBI Taxonomy" id="714993"/>
    <lineage>
        <taxon>Eukaryota</taxon>
        <taxon>Fungi</taxon>
        <taxon>Dikarya</taxon>
        <taxon>Ascomycota</taxon>
        <taxon>Pezizomycotina</taxon>
        <taxon>Eurotiomycetes</taxon>
        <taxon>Eurotiomycetidae</taxon>
        <taxon>Eurotiales</taxon>
        <taxon>Aspergillaceae</taxon>
        <taxon>Aspergillus</taxon>
        <taxon>Aspergillus subgen. Nidulantes</taxon>
    </lineage>
</organism>
<dbReference type="InterPro" id="IPR034136">
    <property type="entry name" value="TOPRIM_Topo6A/Spo11"/>
</dbReference>
<comment type="cofactor">
    <cofactor evidence="2">
        <name>Mg(2+)</name>
        <dbReference type="ChEBI" id="CHEBI:18420"/>
    </cofactor>
</comment>
<evidence type="ECO:0000313" key="14">
    <source>
        <dbReference type="EMBL" id="KAL2794159.1"/>
    </source>
</evidence>
<dbReference type="SUPFAM" id="SSF56726">
    <property type="entry name" value="DNA topoisomerase IV, alpha subunit"/>
    <property type="match status" value="1"/>
</dbReference>
<evidence type="ECO:0000259" key="12">
    <source>
        <dbReference type="Pfam" id="PF04406"/>
    </source>
</evidence>
<dbReference type="InterPro" id="IPR036078">
    <property type="entry name" value="Spo11/TopoVI_A_sf"/>
</dbReference>
<feature type="domain" description="Spo11/DNA topoisomerase VI subunit A N-terminal" evidence="12">
    <location>
        <begin position="99"/>
        <end position="160"/>
    </location>
</feature>
<evidence type="ECO:0000256" key="7">
    <source>
        <dbReference type="ARBA" id="ARBA00023029"/>
    </source>
</evidence>
<comment type="caution">
    <text evidence="14">The sequence shown here is derived from an EMBL/GenBank/DDBJ whole genome shotgun (WGS) entry which is preliminary data.</text>
</comment>
<keyword evidence="8 10" id="KW-0238">DNA-binding</keyword>
<sequence>MDASLDHGHHTASQASALNVRPENPRAAVRQYVGETLAALVEQVCIPDGEGKPKITIKRRHTTAISSYRINISTGALESDNAETEVTYIWPGKDAYEAWRFSITLRVLTAIAEAFDSGVVVSKRDIYYSDPAAFESQQVVDTLVDDLAYTIGVSRFDLNVEAAAKGLVTGFYQVTTTTGERIDARLLTNDCLIPRVQDISRLDISDVDWVLILEKEAVFRRLTRSNFHIRARAGMGLIVTVTLTSSFKPDMRVLTTQQGKGYPDLGTRSFVRKIYDSIPSSRSHNLPPIYALVDSDPDGIAIMSTYKYGSMAHTRENSSLVIPSLRWLGLRTTDVVEDGEEALNGDDLMPLTPRDRKKIVAMLSRNPVLAVDGLEPEWRVELQRMMMLNVKAETEIRYGRDGGLEGWIDREMGRRASI</sequence>
<dbReference type="InterPro" id="IPR036388">
    <property type="entry name" value="WH-like_DNA-bd_sf"/>
</dbReference>
<dbReference type="PROSITE" id="PS52041">
    <property type="entry name" value="TOPO_IIB"/>
    <property type="match status" value="1"/>
</dbReference>
<gene>
    <name evidence="14" type="ORF">BJX66DRAFT_338146</name>
</gene>
<keyword evidence="15" id="KW-1185">Reference proteome</keyword>
<evidence type="ECO:0000256" key="4">
    <source>
        <dbReference type="ARBA" id="ARBA00012895"/>
    </source>
</evidence>
<protein>
    <recommendedName>
        <fullName evidence="4">DNA topoisomerase (ATP-hydrolyzing)</fullName>
        <ecNumber evidence="4">5.6.2.2</ecNumber>
    </recommendedName>
</protein>
<evidence type="ECO:0000256" key="5">
    <source>
        <dbReference type="ARBA" id="ARBA00022723"/>
    </source>
</evidence>
<dbReference type="CDD" id="cd00223">
    <property type="entry name" value="TOPRIM_TopoIIB_SPO"/>
    <property type="match status" value="1"/>
</dbReference>
<keyword evidence="5" id="KW-0479">Metal-binding</keyword>
<comment type="catalytic activity">
    <reaction evidence="1 10">
        <text>ATP-dependent breakage, passage and rejoining of double-stranded DNA.</text>
        <dbReference type="EC" id="5.6.2.2"/>
    </reaction>
</comment>
<dbReference type="EC" id="5.6.2.2" evidence="4"/>
<dbReference type="PANTHER" id="PTHR10848">
    <property type="entry name" value="MEIOTIC RECOMBINATION PROTEIN SPO11"/>
    <property type="match status" value="1"/>
</dbReference>
<dbReference type="EMBL" id="JBFTWV010000048">
    <property type="protein sequence ID" value="KAL2794159.1"/>
    <property type="molecule type" value="Genomic_DNA"/>
</dbReference>
<dbReference type="Proteomes" id="UP001610563">
    <property type="component" value="Unassembled WGS sequence"/>
</dbReference>
<keyword evidence="9 10" id="KW-0413">Isomerase</keyword>
<comment type="similarity">
    <text evidence="3 10">Belongs to the TOP6A family.</text>
</comment>
<feature type="region of interest" description="Disordered" evidence="11">
    <location>
        <begin position="1"/>
        <end position="22"/>
    </location>
</feature>
<proteinExistence type="inferred from homology"/>
<keyword evidence="6" id="KW-0460">Magnesium</keyword>
<evidence type="ECO:0000256" key="3">
    <source>
        <dbReference type="ARBA" id="ARBA00006559"/>
    </source>
</evidence>
<evidence type="ECO:0000256" key="2">
    <source>
        <dbReference type="ARBA" id="ARBA00001946"/>
    </source>
</evidence>
<feature type="active site" description="O-(5'-phospho-DNA)-tyrosine intermediate" evidence="10">
    <location>
        <position position="128"/>
    </location>
</feature>
<dbReference type="PANTHER" id="PTHR10848:SF0">
    <property type="entry name" value="MEIOTIC RECOMBINATION PROTEIN SPO11"/>
    <property type="match status" value="1"/>
</dbReference>
<dbReference type="Gene3D" id="1.10.10.10">
    <property type="entry name" value="Winged helix-like DNA-binding domain superfamily/Winged helix DNA-binding domain"/>
    <property type="match status" value="1"/>
</dbReference>